<feature type="transmembrane region" description="Helical" evidence="1">
    <location>
        <begin position="70"/>
        <end position="89"/>
    </location>
</feature>
<dbReference type="Proteomes" id="UP001296943">
    <property type="component" value="Unassembled WGS sequence"/>
</dbReference>
<gene>
    <name evidence="2" type="ORF">JOC48_000258</name>
</gene>
<dbReference type="EMBL" id="JAFBDR010000001">
    <property type="protein sequence ID" value="MBM7569789.1"/>
    <property type="molecule type" value="Genomic_DNA"/>
</dbReference>
<feature type="transmembrane region" description="Helical" evidence="1">
    <location>
        <begin position="35"/>
        <end position="58"/>
    </location>
</feature>
<keyword evidence="1" id="KW-1133">Transmembrane helix</keyword>
<accession>A0ABS2MV92</accession>
<keyword evidence="1" id="KW-0812">Transmembrane</keyword>
<protein>
    <submittedName>
        <fullName evidence="2">Energy-coupling factor transport system substrate-specific component</fullName>
    </submittedName>
</protein>
<feature type="transmembrane region" description="Helical" evidence="1">
    <location>
        <begin position="6"/>
        <end position="23"/>
    </location>
</feature>
<feature type="transmembrane region" description="Helical" evidence="1">
    <location>
        <begin position="96"/>
        <end position="119"/>
    </location>
</feature>
<keyword evidence="3" id="KW-1185">Reference proteome</keyword>
<comment type="caution">
    <text evidence="2">The sequence shown here is derived from an EMBL/GenBank/DDBJ whole genome shotgun (WGS) entry which is preliminary data.</text>
</comment>
<keyword evidence="1" id="KW-0472">Membrane</keyword>
<evidence type="ECO:0000256" key="1">
    <source>
        <dbReference type="SAM" id="Phobius"/>
    </source>
</evidence>
<evidence type="ECO:0000313" key="3">
    <source>
        <dbReference type="Proteomes" id="UP001296943"/>
    </source>
</evidence>
<reference evidence="2 3" key="1">
    <citation type="submission" date="2021-01" db="EMBL/GenBank/DDBJ databases">
        <title>Genomic Encyclopedia of Type Strains, Phase IV (KMG-IV): sequencing the most valuable type-strain genomes for metagenomic binning, comparative biology and taxonomic classification.</title>
        <authorList>
            <person name="Goeker M."/>
        </authorList>
    </citation>
    <scope>NUCLEOTIDE SEQUENCE [LARGE SCALE GENOMIC DNA]</scope>
    <source>
        <strain evidence="2 3">DSM 23711</strain>
    </source>
</reference>
<evidence type="ECO:0000313" key="2">
    <source>
        <dbReference type="EMBL" id="MBM7569789.1"/>
    </source>
</evidence>
<sequence>MNTYRLTLLAILASLAVIGRIAFSQIPNVQPVTSIIIICGFFLGPLSAVLLAVLTTYLSNLLLGMGFWTIWQIIAWTFIGLISGVLGLVQNKYSFYLLVMFSVISGYLYGFVVSLATFIVSGKFIPYYLAGLPYDTYHAIGNCLFMIILFPVLSIIFERYKKKWLNTKLPTPK</sequence>
<dbReference type="InterPro" id="IPR024529">
    <property type="entry name" value="ECF_trnsprt_substrate-spec"/>
</dbReference>
<dbReference type="Gene3D" id="1.10.1760.20">
    <property type="match status" value="1"/>
</dbReference>
<dbReference type="Pfam" id="PF12822">
    <property type="entry name" value="ECF_trnsprt"/>
    <property type="match status" value="1"/>
</dbReference>
<organism evidence="2 3">
    <name type="scientific">Aquibacillus albus</name>
    <dbReference type="NCBI Taxonomy" id="1168171"/>
    <lineage>
        <taxon>Bacteria</taxon>
        <taxon>Bacillati</taxon>
        <taxon>Bacillota</taxon>
        <taxon>Bacilli</taxon>
        <taxon>Bacillales</taxon>
        <taxon>Bacillaceae</taxon>
        <taxon>Aquibacillus</taxon>
    </lineage>
</organism>
<name>A0ABS2MV92_9BACI</name>
<feature type="transmembrane region" description="Helical" evidence="1">
    <location>
        <begin position="139"/>
        <end position="157"/>
    </location>
</feature>
<proteinExistence type="predicted"/>
<dbReference type="RefSeq" id="WP_204497237.1">
    <property type="nucleotide sequence ID" value="NZ_JAFBDR010000001.1"/>
</dbReference>